<dbReference type="Proteomes" id="UP001497453">
    <property type="component" value="Chromosome 9"/>
</dbReference>
<accession>A0ABP1EAC9</accession>
<keyword evidence="3" id="KW-1185">Reference proteome</keyword>
<dbReference type="InterPro" id="IPR051783">
    <property type="entry name" value="NAD(P)-dependent_oxidoreduct"/>
</dbReference>
<sequence>MSEDQRTPIFLTGATGYIGGSVLARLLAHPSAKSFDITVVSRRQEKADKLAYFGVKAVVSSMDYYALLEDYVAKAHIVIDCADADNIDAVQAIIRGLKKRHELVGDTPIFIHTSGTAVLSDNAKGLHPSDTVYDDMNPDQIAGIPPSAPHRNVDNAIFDADKQGYLKAYFIAPGTIYGIAHNPLVDAGIQNSRSQQIPQLVKASLDRGQAGVVGKGASLWPNVHIDDVSDLYIILFDAVTANSDKLGHGLNGFHFGENGEHRWYDISRAIGQAFVEFGISGDPEPTSFTEEELDKYFGSEELANANVGSNSRCRSNRGRSIGWKPKYVTKDMLASVNAEVEAALKLNGKK</sequence>
<organism evidence="2 3">
    <name type="scientific">Somion occarium</name>
    <dbReference type="NCBI Taxonomy" id="3059160"/>
    <lineage>
        <taxon>Eukaryota</taxon>
        <taxon>Fungi</taxon>
        <taxon>Dikarya</taxon>
        <taxon>Basidiomycota</taxon>
        <taxon>Agaricomycotina</taxon>
        <taxon>Agaricomycetes</taxon>
        <taxon>Polyporales</taxon>
        <taxon>Cerrenaceae</taxon>
        <taxon>Somion</taxon>
    </lineage>
</organism>
<evidence type="ECO:0000313" key="3">
    <source>
        <dbReference type="Proteomes" id="UP001497453"/>
    </source>
</evidence>
<evidence type="ECO:0000313" key="2">
    <source>
        <dbReference type="EMBL" id="CAL1716972.1"/>
    </source>
</evidence>
<reference evidence="3" key="1">
    <citation type="submission" date="2024-04" db="EMBL/GenBank/DDBJ databases">
        <authorList>
            <person name="Shaw F."/>
            <person name="Minotto A."/>
        </authorList>
    </citation>
    <scope>NUCLEOTIDE SEQUENCE [LARGE SCALE GENOMIC DNA]</scope>
</reference>
<proteinExistence type="predicted"/>
<dbReference type="EMBL" id="OZ037952">
    <property type="protein sequence ID" value="CAL1716972.1"/>
    <property type="molecule type" value="Genomic_DNA"/>
</dbReference>
<protein>
    <recommendedName>
        <fullName evidence="1">Saccharopine dehydrogenase NADP binding domain-containing protein</fullName>
    </recommendedName>
</protein>
<feature type="domain" description="Saccharopine dehydrogenase NADP binding" evidence="1">
    <location>
        <begin position="10"/>
        <end position="82"/>
    </location>
</feature>
<gene>
    <name evidence="2" type="ORF">GFSPODELE1_LOCUS10987</name>
</gene>
<dbReference type="SUPFAM" id="SSF51735">
    <property type="entry name" value="NAD(P)-binding Rossmann-fold domains"/>
    <property type="match status" value="1"/>
</dbReference>
<dbReference type="InterPro" id="IPR005097">
    <property type="entry name" value="Sacchrp_dh_NADP-bd"/>
</dbReference>
<dbReference type="Gene3D" id="3.40.50.720">
    <property type="entry name" value="NAD(P)-binding Rossmann-like Domain"/>
    <property type="match status" value="1"/>
</dbReference>
<dbReference type="InterPro" id="IPR036291">
    <property type="entry name" value="NAD(P)-bd_dom_sf"/>
</dbReference>
<dbReference type="PANTHER" id="PTHR48079">
    <property type="entry name" value="PROTEIN YEEZ"/>
    <property type="match status" value="1"/>
</dbReference>
<dbReference type="PANTHER" id="PTHR48079:SF6">
    <property type="entry name" value="NAD(P)-BINDING DOMAIN-CONTAINING PROTEIN-RELATED"/>
    <property type="match status" value="1"/>
</dbReference>
<name>A0ABP1EAC9_9APHY</name>
<evidence type="ECO:0000259" key="1">
    <source>
        <dbReference type="Pfam" id="PF03435"/>
    </source>
</evidence>
<dbReference type="Pfam" id="PF03435">
    <property type="entry name" value="Sacchrp_dh_NADP"/>
    <property type="match status" value="1"/>
</dbReference>